<reference evidence="13 14" key="1">
    <citation type="submission" date="2024-10" db="EMBL/GenBank/DDBJ databases">
        <authorList>
            <person name="Kim D."/>
        </authorList>
    </citation>
    <scope>NUCLEOTIDE SEQUENCE [LARGE SCALE GENOMIC DNA]</scope>
    <source>
        <strain evidence="13">BH-2024</strain>
    </source>
</reference>
<gene>
    <name evidence="13" type="ORF">niasHT_030828</name>
</gene>
<evidence type="ECO:0008006" key="15">
    <source>
        <dbReference type="Google" id="ProtNLM"/>
    </source>
</evidence>
<comment type="subcellular location">
    <subcellularLocation>
        <location evidence="3">Cytoplasm</location>
    </subcellularLocation>
</comment>
<evidence type="ECO:0000256" key="6">
    <source>
        <dbReference type="ARBA" id="ARBA00022723"/>
    </source>
</evidence>
<keyword evidence="10" id="KW-0472">Membrane</keyword>
<keyword evidence="6" id="KW-0479">Metal-binding</keyword>
<dbReference type="InterPro" id="IPR002058">
    <property type="entry name" value="PAP_assoc"/>
</dbReference>
<evidence type="ECO:0000256" key="4">
    <source>
        <dbReference type="ARBA" id="ARBA00022490"/>
    </source>
</evidence>
<evidence type="ECO:0000256" key="3">
    <source>
        <dbReference type="ARBA" id="ARBA00004496"/>
    </source>
</evidence>
<dbReference type="Gene3D" id="3.30.460.10">
    <property type="entry name" value="Beta Polymerase, domain 2"/>
    <property type="match status" value="1"/>
</dbReference>
<evidence type="ECO:0000259" key="12">
    <source>
        <dbReference type="Pfam" id="PF22600"/>
    </source>
</evidence>
<evidence type="ECO:0000313" key="14">
    <source>
        <dbReference type="Proteomes" id="UP001620626"/>
    </source>
</evidence>
<dbReference type="Pfam" id="PF03828">
    <property type="entry name" value="PAP_assoc"/>
    <property type="match status" value="1"/>
</dbReference>
<name>A0ABD2HT44_9BILA</name>
<dbReference type="SUPFAM" id="SSF81631">
    <property type="entry name" value="PAP/OAS1 substrate-binding domain"/>
    <property type="match status" value="1"/>
</dbReference>
<comment type="caution">
    <text evidence="13">The sequence shown here is derived from an EMBL/GenBank/DDBJ whole genome shotgun (WGS) entry which is preliminary data.</text>
</comment>
<keyword evidence="10" id="KW-1133">Transmembrane helix</keyword>
<dbReference type="PANTHER" id="PTHR12271:SF40">
    <property type="entry name" value="POLY(A) RNA POLYMERASE GLD2"/>
    <property type="match status" value="1"/>
</dbReference>
<feature type="domain" description="Poly(A) RNA polymerase mitochondrial-like central palm" evidence="12">
    <location>
        <begin position="29"/>
        <end position="81"/>
    </location>
</feature>
<keyword evidence="7" id="KW-0460">Magnesium</keyword>
<comment type="cofactor">
    <cofactor evidence="1">
        <name>Mn(2+)</name>
        <dbReference type="ChEBI" id="CHEBI:29035"/>
    </cofactor>
</comment>
<dbReference type="GO" id="GO:1990817">
    <property type="term" value="F:poly(A) RNA polymerase activity"/>
    <property type="evidence" value="ECO:0007669"/>
    <property type="project" value="UniProtKB-ARBA"/>
</dbReference>
<dbReference type="PANTHER" id="PTHR12271">
    <property type="entry name" value="POLY A POLYMERASE CID PAP -RELATED"/>
    <property type="match status" value="1"/>
</dbReference>
<dbReference type="Gene3D" id="1.10.1410.10">
    <property type="match status" value="1"/>
</dbReference>
<dbReference type="Proteomes" id="UP001620626">
    <property type="component" value="Unassembled WGS sequence"/>
</dbReference>
<dbReference type="EMBL" id="JBICBT010001408">
    <property type="protein sequence ID" value="KAL3068537.1"/>
    <property type="molecule type" value="Genomic_DNA"/>
</dbReference>
<dbReference type="SUPFAM" id="SSF81301">
    <property type="entry name" value="Nucleotidyltransferase"/>
    <property type="match status" value="1"/>
</dbReference>
<feature type="region of interest" description="Disordered" evidence="9">
    <location>
        <begin position="1"/>
        <end position="23"/>
    </location>
</feature>
<evidence type="ECO:0000313" key="13">
    <source>
        <dbReference type="EMBL" id="KAL3068537.1"/>
    </source>
</evidence>
<dbReference type="InterPro" id="IPR054708">
    <property type="entry name" value="MTPAP-like_central"/>
</dbReference>
<dbReference type="GO" id="GO:0046872">
    <property type="term" value="F:metal ion binding"/>
    <property type="evidence" value="ECO:0007669"/>
    <property type="project" value="UniProtKB-KW"/>
</dbReference>
<dbReference type="CDD" id="cd05402">
    <property type="entry name" value="NT_PAP_TUTase"/>
    <property type="match status" value="1"/>
</dbReference>
<evidence type="ECO:0000256" key="7">
    <source>
        <dbReference type="ARBA" id="ARBA00022842"/>
    </source>
</evidence>
<evidence type="ECO:0000259" key="11">
    <source>
        <dbReference type="Pfam" id="PF03828"/>
    </source>
</evidence>
<comment type="similarity">
    <text evidence="8">Belongs to the DNA polymerase type-B-like family. GLD2 subfamily.</text>
</comment>
<feature type="domain" description="Poly(A) RNA polymerase mitochondrial-like central palm" evidence="12">
    <location>
        <begin position="86"/>
        <end position="149"/>
    </location>
</feature>
<keyword evidence="5" id="KW-0808">Transferase</keyword>
<evidence type="ECO:0000256" key="10">
    <source>
        <dbReference type="SAM" id="Phobius"/>
    </source>
</evidence>
<keyword evidence="10" id="KW-0812">Transmembrane</keyword>
<protein>
    <recommendedName>
        <fullName evidence="15">PAP-associated domain-containing protein</fullName>
    </recommendedName>
</protein>
<keyword evidence="4" id="KW-0963">Cytoplasm</keyword>
<feature type="transmembrane region" description="Helical" evidence="10">
    <location>
        <begin position="55"/>
        <end position="79"/>
    </location>
</feature>
<proteinExistence type="inferred from homology"/>
<sequence>MSTAGQTPVHRSRHCSAGSNSEQPTTLIERIRDFHYNEDQTHAQLNRKLQLRDQLYYAISPIFPICGLYIVGSSLNGFGTKRLTNALMRLSSVMRTLESNQIVAEQNLILAKVPILRIRFIGTFHDITVDLNVNNSVAIRNTHLMCYYSSFDWRVRPLVMVVKEWAKRHGINDSACSSFTSYSLVLMVIYLQCGAQPPVLSNLQQMYPKRFSVRADVRTLNVSLPFEPIPTAMGWQFKDDATLSELLLGFLRYYAFQFDFDADAISIRMGKKVNRAQVAQNQSPFNTLSQWHCICIEEPFTLSNAAHSVYDERIFQDIKKAFVDSYREF</sequence>
<evidence type="ECO:0000256" key="8">
    <source>
        <dbReference type="ARBA" id="ARBA00038491"/>
    </source>
</evidence>
<organism evidence="13 14">
    <name type="scientific">Heterodera trifolii</name>
    <dbReference type="NCBI Taxonomy" id="157864"/>
    <lineage>
        <taxon>Eukaryota</taxon>
        <taxon>Metazoa</taxon>
        <taxon>Ecdysozoa</taxon>
        <taxon>Nematoda</taxon>
        <taxon>Chromadorea</taxon>
        <taxon>Rhabditida</taxon>
        <taxon>Tylenchina</taxon>
        <taxon>Tylenchomorpha</taxon>
        <taxon>Tylenchoidea</taxon>
        <taxon>Heteroderidae</taxon>
        <taxon>Heteroderinae</taxon>
        <taxon>Heterodera</taxon>
    </lineage>
</organism>
<dbReference type="GO" id="GO:0005737">
    <property type="term" value="C:cytoplasm"/>
    <property type="evidence" value="ECO:0007669"/>
    <property type="project" value="UniProtKB-SubCell"/>
</dbReference>
<evidence type="ECO:0000256" key="9">
    <source>
        <dbReference type="SAM" id="MobiDB-lite"/>
    </source>
</evidence>
<feature type="domain" description="PAP-associated" evidence="11">
    <location>
        <begin position="243"/>
        <end position="304"/>
    </location>
</feature>
<evidence type="ECO:0000256" key="5">
    <source>
        <dbReference type="ARBA" id="ARBA00022679"/>
    </source>
</evidence>
<comment type="cofactor">
    <cofactor evidence="2">
        <name>Mg(2+)</name>
        <dbReference type="ChEBI" id="CHEBI:18420"/>
    </cofactor>
</comment>
<evidence type="ECO:0000256" key="1">
    <source>
        <dbReference type="ARBA" id="ARBA00001936"/>
    </source>
</evidence>
<dbReference type="Pfam" id="PF22600">
    <property type="entry name" value="MTPAP-like_central"/>
    <property type="match status" value="2"/>
</dbReference>
<dbReference type="InterPro" id="IPR043519">
    <property type="entry name" value="NT_sf"/>
</dbReference>
<keyword evidence="14" id="KW-1185">Reference proteome</keyword>
<dbReference type="AlphaFoldDB" id="A0ABD2HT44"/>
<accession>A0ABD2HT44</accession>
<evidence type="ECO:0000256" key="2">
    <source>
        <dbReference type="ARBA" id="ARBA00001946"/>
    </source>
</evidence>